<accession>A0A382GBE4</accession>
<sequence>MKKIKDFLDAEDWLNKIKTRGPNPNNVLLEYVTDEDKTSHYFEFDDMVDEADEAGEVLSDEGSVYCLLEERLYYVPVEIDVVPGYPTLITPQAVFELEKGDKELEVFFAYHQQTEEVGTVGELISAFPWVEQYITNNDDDYYDDFF</sequence>
<organism evidence="1">
    <name type="scientific">marine metagenome</name>
    <dbReference type="NCBI Taxonomy" id="408172"/>
    <lineage>
        <taxon>unclassified sequences</taxon>
        <taxon>metagenomes</taxon>
        <taxon>ecological metagenomes</taxon>
    </lineage>
</organism>
<dbReference type="AlphaFoldDB" id="A0A382GBE4"/>
<gene>
    <name evidence="1" type="ORF">METZ01_LOCUS224355</name>
</gene>
<proteinExistence type="predicted"/>
<reference evidence="1" key="1">
    <citation type="submission" date="2018-05" db="EMBL/GenBank/DDBJ databases">
        <authorList>
            <person name="Lanie J.A."/>
            <person name="Ng W.-L."/>
            <person name="Kazmierczak K.M."/>
            <person name="Andrzejewski T.M."/>
            <person name="Davidsen T.M."/>
            <person name="Wayne K.J."/>
            <person name="Tettelin H."/>
            <person name="Glass J.I."/>
            <person name="Rusch D."/>
            <person name="Podicherti R."/>
            <person name="Tsui H.-C.T."/>
            <person name="Winkler M.E."/>
        </authorList>
    </citation>
    <scope>NUCLEOTIDE SEQUENCE</scope>
</reference>
<protein>
    <submittedName>
        <fullName evidence="1">Uncharacterized protein</fullName>
    </submittedName>
</protein>
<name>A0A382GBE4_9ZZZZ</name>
<dbReference type="EMBL" id="UINC01054146">
    <property type="protein sequence ID" value="SVB71501.1"/>
    <property type="molecule type" value="Genomic_DNA"/>
</dbReference>
<evidence type="ECO:0000313" key="1">
    <source>
        <dbReference type="EMBL" id="SVB71501.1"/>
    </source>
</evidence>